<reference evidence="2 3" key="1">
    <citation type="submission" date="2018-06" db="EMBL/GenBank/DDBJ databases">
        <authorList>
            <consortium name="Pathogen Informatics"/>
            <person name="Doyle S."/>
        </authorList>
    </citation>
    <scope>NUCLEOTIDE SEQUENCE [LARGE SCALE GENOMIC DNA]</scope>
    <source>
        <strain evidence="2 3">NCTC10994</strain>
    </source>
</reference>
<dbReference type="STRING" id="1219011.GCA_001895045_01653"/>
<protein>
    <submittedName>
        <fullName evidence="2">dTDP-4-dehydrorhamnose 3,5-epimerase</fullName>
    </submittedName>
</protein>
<dbReference type="InterPro" id="IPR000888">
    <property type="entry name" value="RmlC-like"/>
</dbReference>
<dbReference type="KEGG" id="rcr:NCTC10994_03754"/>
<keyword evidence="3" id="KW-1185">Reference proteome</keyword>
<evidence type="ECO:0000313" key="3">
    <source>
        <dbReference type="Proteomes" id="UP000249091"/>
    </source>
</evidence>
<proteinExistence type="inferred from homology"/>
<dbReference type="GO" id="GO:0008830">
    <property type="term" value="F:dTDP-4-dehydrorhamnose 3,5-epimerase activity"/>
    <property type="evidence" value="ECO:0007669"/>
    <property type="project" value="InterPro"/>
</dbReference>
<dbReference type="SUPFAM" id="SSF51182">
    <property type="entry name" value="RmlC-like cupins"/>
    <property type="match status" value="2"/>
</dbReference>
<dbReference type="InterPro" id="IPR011051">
    <property type="entry name" value="RmlC_Cupin_sf"/>
</dbReference>
<evidence type="ECO:0000313" key="2">
    <source>
        <dbReference type="EMBL" id="SQI37775.1"/>
    </source>
</evidence>
<accession>A0A2X4XD67</accession>
<dbReference type="InterPro" id="IPR014710">
    <property type="entry name" value="RmlC-like_jellyroll"/>
</dbReference>
<dbReference type="AlphaFoldDB" id="A0A2X4XD67"/>
<evidence type="ECO:0000256" key="1">
    <source>
        <dbReference type="ARBA" id="ARBA00010154"/>
    </source>
</evidence>
<dbReference type="RefSeq" id="WP_169848853.1">
    <property type="nucleotide sequence ID" value="NZ_JAFBBL010000001.1"/>
</dbReference>
<dbReference type="Pfam" id="PF00908">
    <property type="entry name" value="dTDP_sugar_isom"/>
    <property type="match status" value="1"/>
</dbReference>
<name>A0A2X4XD67_9NOCA</name>
<dbReference type="Proteomes" id="UP000249091">
    <property type="component" value="Chromosome 1"/>
</dbReference>
<organism evidence="2 3">
    <name type="scientific">Rhodococcus coprophilus</name>
    <dbReference type="NCBI Taxonomy" id="38310"/>
    <lineage>
        <taxon>Bacteria</taxon>
        <taxon>Bacillati</taxon>
        <taxon>Actinomycetota</taxon>
        <taxon>Actinomycetes</taxon>
        <taxon>Mycobacteriales</taxon>
        <taxon>Nocardiaceae</taxon>
        <taxon>Rhodococcus</taxon>
    </lineage>
</organism>
<comment type="similarity">
    <text evidence="1">Belongs to the dTDP-4-dehydrorhamnose 3,5-epimerase family.</text>
</comment>
<dbReference type="Gene3D" id="2.60.120.10">
    <property type="entry name" value="Jelly Rolls"/>
    <property type="match status" value="2"/>
</dbReference>
<sequence>MSFAIDGLSWIENWRMPNGGQSYVVPFPTLRPSTIVFHGEEEFTYGHYGIHLGQADVLTFLGDESQVITGHFIDCRIDSPTRNTIEHHTWSPSSGRHLRIPPGIAHAFDGLERIHTLNTYDCYLPAEDQIDKTSWNPDSDVINVPIDADPLEVALFQPNSKAASERWYRLLAKQQYNAISANSEEYPLTMDVSFDDGQSRRIKLRKVNAKKRNPHPDIEPIVGIDGLQWRAHPILWSGPNSGFVPLTDAAPMYFIDHGTDRYTHDAYGIHLTQEDRLTFLGPPDHTVRAHFVDLREGSPTLHATVSVDFTPSAGRYLAIPAGVAHAFDGLERVFTVNKPQSYVKAENDGIDTINGNDVLDWPLDQRPFPVLTPLTVPASETFYQQRAALQQELVSRPPATGTPAVLMIDGPDGQPVKIAVRKKVAAGAHPPTNAGVDTKERALRKA</sequence>
<dbReference type="EMBL" id="LS483468">
    <property type="protein sequence ID" value="SQI37775.1"/>
    <property type="molecule type" value="Genomic_DNA"/>
</dbReference>
<gene>
    <name evidence="2" type="ORF">NCTC10994_03754</name>
</gene>